<feature type="transmembrane region" description="Helical" evidence="1">
    <location>
        <begin position="116"/>
        <end position="141"/>
    </location>
</feature>
<organism evidence="2 3">
    <name type="scientific">Actinomadura harenae</name>
    <dbReference type="NCBI Taxonomy" id="2483351"/>
    <lineage>
        <taxon>Bacteria</taxon>
        <taxon>Bacillati</taxon>
        <taxon>Actinomycetota</taxon>
        <taxon>Actinomycetes</taxon>
        <taxon>Streptosporangiales</taxon>
        <taxon>Thermomonosporaceae</taxon>
        <taxon>Actinomadura</taxon>
    </lineage>
</organism>
<name>A0A3M2L6H3_9ACTN</name>
<feature type="transmembrane region" description="Helical" evidence="1">
    <location>
        <begin position="69"/>
        <end position="90"/>
    </location>
</feature>
<keyword evidence="3" id="KW-1185">Reference proteome</keyword>
<evidence type="ECO:0000256" key="1">
    <source>
        <dbReference type="SAM" id="Phobius"/>
    </source>
</evidence>
<comment type="caution">
    <text evidence="2">The sequence shown here is derived from an EMBL/GenBank/DDBJ whole genome shotgun (WGS) entry which is preliminary data.</text>
</comment>
<dbReference type="RefSeq" id="WP_122199954.1">
    <property type="nucleotide sequence ID" value="NZ_JBHSKC010000004.1"/>
</dbReference>
<dbReference type="Proteomes" id="UP000282674">
    <property type="component" value="Unassembled WGS sequence"/>
</dbReference>
<feature type="transmembrane region" description="Helical" evidence="1">
    <location>
        <begin position="40"/>
        <end position="62"/>
    </location>
</feature>
<keyword evidence="1" id="KW-0472">Membrane</keyword>
<evidence type="ECO:0000313" key="2">
    <source>
        <dbReference type="EMBL" id="RMI33117.1"/>
    </source>
</evidence>
<evidence type="ECO:0000313" key="3">
    <source>
        <dbReference type="Proteomes" id="UP000282674"/>
    </source>
</evidence>
<accession>A0A3M2L6H3</accession>
<proteinExistence type="predicted"/>
<dbReference type="OrthoDB" id="4559777at2"/>
<dbReference type="EMBL" id="RFFG01000186">
    <property type="protein sequence ID" value="RMI33117.1"/>
    <property type="molecule type" value="Genomic_DNA"/>
</dbReference>
<sequence>MAVAALIVWLLTALGGSTMLGLWLARGGMRAPVDAPPTRLPVPVLFGHLALAVIGLVLWIVYMVSDATALAWISLIVLLVIAALGFAMLARWLPAHRAAAHGGAAPAEPGPPEQAIPLPVVVVHGLFAVVTIILVLIAAIVS</sequence>
<keyword evidence="1" id="KW-0812">Transmembrane</keyword>
<evidence type="ECO:0008006" key="4">
    <source>
        <dbReference type="Google" id="ProtNLM"/>
    </source>
</evidence>
<dbReference type="AlphaFoldDB" id="A0A3M2L6H3"/>
<reference evidence="2 3" key="1">
    <citation type="submission" date="2018-10" db="EMBL/GenBank/DDBJ databases">
        <title>Isolation from soil.</title>
        <authorList>
            <person name="Hu J."/>
        </authorList>
    </citation>
    <scope>NUCLEOTIDE SEQUENCE [LARGE SCALE GENOMIC DNA]</scope>
    <source>
        <strain evidence="2 3">NEAU-Ht49</strain>
    </source>
</reference>
<protein>
    <recommendedName>
        <fullName evidence="4">DUF2269 family protein</fullName>
    </recommendedName>
</protein>
<gene>
    <name evidence="2" type="ORF">EBO15_41660</name>
</gene>
<keyword evidence="1" id="KW-1133">Transmembrane helix</keyword>